<dbReference type="InterPro" id="IPR036179">
    <property type="entry name" value="Ig-like_dom_sf"/>
</dbReference>
<dbReference type="KEGG" id="bbel:109488033"/>
<evidence type="ECO:0000256" key="1">
    <source>
        <dbReference type="ARBA" id="ARBA00004167"/>
    </source>
</evidence>
<dbReference type="SUPFAM" id="SSF48726">
    <property type="entry name" value="Immunoglobulin"/>
    <property type="match status" value="4"/>
</dbReference>
<evidence type="ECO:0000259" key="5">
    <source>
        <dbReference type="PROSITE" id="PS50835"/>
    </source>
</evidence>
<accession>A0A6P5AXF5</accession>
<feature type="domain" description="Ig-like" evidence="5">
    <location>
        <begin position="331"/>
        <end position="418"/>
    </location>
</feature>
<evidence type="ECO:0000256" key="2">
    <source>
        <dbReference type="ARBA" id="ARBA00023136"/>
    </source>
</evidence>
<dbReference type="InterPro" id="IPR003598">
    <property type="entry name" value="Ig_sub2"/>
</dbReference>
<keyword evidence="2" id="KW-0472">Membrane</keyword>
<proteinExistence type="predicted"/>
<dbReference type="Pfam" id="PF08205">
    <property type="entry name" value="C2-set_2"/>
    <property type="match status" value="1"/>
</dbReference>
<evidence type="ECO:0000256" key="4">
    <source>
        <dbReference type="SAM" id="SignalP"/>
    </source>
</evidence>
<gene>
    <name evidence="7" type="primary">LOC109488033</name>
</gene>
<comment type="subcellular location">
    <subcellularLocation>
        <location evidence="1">Membrane</location>
        <topology evidence="1">Single-pass membrane protein</topology>
    </subcellularLocation>
</comment>
<dbReference type="SMART" id="SM00408">
    <property type="entry name" value="IGc2"/>
    <property type="match status" value="4"/>
</dbReference>
<dbReference type="GeneID" id="109488033"/>
<evidence type="ECO:0000313" key="6">
    <source>
        <dbReference type="Proteomes" id="UP000515135"/>
    </source>
</evidence>
<dbReference type="Pfam" id="PF00047">
    <property type="entry name" value="ig"/>
    <property type="match status" value="2"/>
</dbReference>
<dbReference type="SMART" id="SM00409">
    <property type="entry name" value="IG"/>
    <property type="match status" value="4"/>
</dbReference>
<dbReference type="InterPro" id="IPR013098">
    <property type="entry name" value="Ig_I-set"/>
</dbReference>
<feature type="domain" description="Ig-like" evidence="5">
    <location>
        <begin position="131"/>
        <end position="228"/>
    </location>
</feature>
<sequence>MGCSVRWQWWRFQAFSILALFLTVHCQQYFITEPEDTQVPAGNTVLLKCKVGRKTGEVQWLKDGFLLGSDRDLPGFPRYRVVGDSSAGQYSLLIENANLNDEAGFQCQLGPPNPIGSRTARVTVLLPPDDPSIEGYNTGVDIPMTPSQGLQLTCRCNNGKPAANLTWYRNGEEITEGVSYSRENTGTEKRQNATSVLQLEPTADDNRARYECRAGHAAFDATKNVSVTLSVGSPPGNPVITGIEAKVGDLLQITCRSEGGDPLPDLVWYKNDQRIDDSYHSRSNQTFNQLLHTVVASDNNAEFSCQASNGVTPTPLKTSVTLTVKYPPGQPVITGFETQSVKKVGDILQITCTSEGGNPLTDLVWYKNDQRIDSCSRTVGNQMFNQLVHIVVASDNNAEFSCLALNNVTSTPLRTSVTLTVETNEDTSWTNSLWSWLVGPET</sequence>
<feature type="domain" description="Ig-like" evidence="5">
    <location>
        <begin position="28"/>
        <end position="123"/>
    </location>
</feature>
<dbReference type="Proteomes" id="UP000515135">
    <property type="component" value="Unplaced"/>
</dbReference>
<name>A0A6P5AXF5_BRABE</name>
<dbReference type="OrthoDB" id="10028801at2759"/>
<keyword evidence="4" id="KW-0732">Signal</keyword>
<dbReference type="AlphaFoldDB" id="A0A6P5AXF5"/>
<dbReference type="InterPro" id="IPR013162">
    <property type="entry name" value="CD80_C2-set"/>
</dbReference>
<organism evidence="6 7">
    <name type="scientific">Branchiostoma belcheri</name>
    <name type="common">Amphioxus</name>
    <dbReference type="NCBI Taxonomy" id="7741"/>
    <lineage>
        <taxon>Eukaryota</taxon>
        <taxon>Metazoa</taxon>
        <taxon>Chordata</taxon>
        <taxon>Cephalochordata</taxon>
        <taxon>Leptocardii</taxon>
        <taxon>Amphioxiformes</taxon>
        <taxon>Branchiostomatidae</taxon>
        <taxon>Branchiostoma</taxon>
    </lineage>
</organism>
<evidence type="ECO:0000313" key="7">
    <source>
        <dbReference type="RefSeq" id="XP_019647732.1"/>
    </source>
</evidence>
<dbReference type="RefSeq" id="XP_019647732.1">
    <property type="nucleotide sequence ID" value="XM_019792173.1"/>
</dbReference>
<protein>
    <submittedName>
        <fullName evidence="7">Nephrin-like</fullName>
    </submittedName>
</protein>
<dbReference type="PROSITE" id="PS50835">
    <property type="entry name" value="IG_LIKE"/>
    <property type="match status" value="4"/>
</dbReference>
<feature type="domain" description="Ig-like" evidence="5">
    <location>
        <begin position="238"/>
        <end position="321"/>
    </location>
</feature>
<evidence type="ECO:0000256" key="3">
    <source>
        <dbReference type="ARBA" id="ARBA00023157"/>
    </source>
</evidence>
<feature type="chain" id="PRO_5028364568" evidence="4">
    <location>
        <begin position="27"/>
        <end position="442"/>
    </location>
</feature>
<dbReference type="InterPro" id="IPR013151">
    <property type="entry name" value="Immunoglobulin_dom"/>
</dbReference>
<keyword evidence="6" id="KW-1185">Reference proteome</keyword>
<dbReference type="PANTHER" id="PTHR45889">
    <property type="entry name" value="IG-LIKE DOMAIN-CONTAINING PROTEIN"/>
    <property type="match status" value="1"/>
</dbReference>
<dbReference type="Gene3D" id="2.60.40.10">
    <property type="entry name" value="Immunoglobulins"/>
    <property type="match status" value="4"/>
</dbReference>
<feature type="signal peptide" evidence="4">
    <location>
        <begin position="1"/>
        <end position="26"/>
    </location>
</feature>
<dbReference type="InterPro" id="IPR003599">
    <property type="entry name" value="Ig_sub"/>
</dbReference>
<dbReference type="PANTHER" id="PTHR45889:SF8">
    <property type="entry name" value="IG-LIKE DOMAIN-CONTAINING PROTEIN"/>
    <property type="match status" value="1"/>
</dbReference>
<dbReference type="Pfam" id="PF07679">
    <property type="entry name" value="I-set"/>
    <property type="match status" value="1"/>
</dbReference>
<dbReference type="InterPro" id="IPR013783">
    <property type="entry name" value="Ig-like_fold"/>
</dbReference>
<dbReference type="GO" id="GO:0016020">
    <property type="term" value="C:membrane"/>
    <property type="evidence" value="ECO:0007669"/>
    <property type="project" value="UniProtKB-SubCell"/>
</dbReference>
<reference evidence="7" key="1">
    <citation type="submission" date="2025-08" db="UniProtKB">
        <authorList>
            <consortium name="RefSeq"/>
        </authorList>
    </citation>
    <scope>IDENTIFICATION</scope>
    <source>
        <tissue evidence="7">Gonad</tissue>
    </source>
</reference>
<keyword evidence="3" id="KW-1015">Disulfide bond</keyword>
<dbReference type="InterPro" id="IPR007110">
    <property type="entry name" value="Ig-like_dom"/>
</dbReference>